<proteinExistence type="predicted"/>
<dbReference type="InParanoid" id="D2W4Z9"/>
<keyword evidence="1" id="KW-0732">Signal</keyword>
<feature type="chain" id="PRO_5003038571" evidence="1">
    <location>
        <begin position="28"/>
        <end position="254"/>
    </location>
</feature>
<dbReference type="VEuPathDB" id="AmoebaDB:NAEGRDRAFT_82338"/>
<keyword evidence="3" id="KW-1185">Reference proteome</keyword>
<dbReference type="Proteomes" id="UP000006671">
    <property type="component" value="Unassembled WGS sequence"/>
</dbReference>
<reference evidence="2 3" key="1">
    <citation type="journal article" date="2010" name="Cell">
        <title>The genome of Naegleria gruberi illuminates early eukaryotic versatility.</title>
        <authorList>
            <person name="Fritz-Laylin L.K."/>
            <person name="Prochnik S.E."/>
            <person name="Ginger M.L."/>
            <person name="Dacks J.B."/>
            <person name="Carpenter M.L."/>
            <person name="Field M.C."/>
            <person name="Kuo A."/>
            <person name="Paredez A."/>
            <person name="Chapman J."/>
            <person name="Pham J."/>
            <person name="Shu S."/>
            <person name="Neupane R."/>
            <person name="Cipriano M."/>
            <person name="Mancuso J."/>
            <person name="Tu H."/>
            <person name="Salamov A."/>
            <person name="Lindquist E."/>
            <person name="Shapiro H."/>
            <person name="Lucas S."/>
            <person name="Grigoriev I.V."/>
            <person name="Cande W.Z."/>
            <person name="Fulton C."/>
            <person name="Rokhsar D.S."/>
            <person name="Dawson S.C."/>
        </authorList>
    </citation>
    <scope>NUCLEOTIDE SEQUENCE [LARGE SCALE GENOMIC DNA]</scope>
    <source>
        <strain evidence="2 3">NEG-M</strain>
    </source>
</reference>
<accession>D2W4Z9</accession>
<feature type="signal peptide" evidence="1">
    <location>
        <begin position="1"/>
        <end position="27"/>
    </location>
</feature>
<evidence type="ECO:0000313" key="3">
    <source>
        <dbReference type="Proteomes" id="UP000006671"/>
    </source>
</evidence>
<dbReference type="OMA" id="EGDIGWA"/>
<dbReference type="KEGG" id="ngr:NAEGRDRAFT_82338"/>
<name>D2W4Z9_NAEGR</name>
<dbReference type="EMBL" id="GG739003">
    <property type="protein sequence ID" value="EFC35856.1"/>
    <property type="molecule type" value="Genomic_DNA"/>
</dbReference>
<sequence>MSRSILSSAFVLCSLLVIFAFVPLITCAGISGGKLKYSKQSIKEPQRPLLAPHFTMKWRIVASTNDNSSIPLDWHPLPPKNVKYMLGTGTTYYDWSQKAMLEVYDDYCVPIFGPLTDKINQFRCNFLNVNLTSYLISLDPSPFPKCCVFGEQVFHPPEPTFLNNMFYNSSAALFGKPVDWWVLDTDQNDPAEPFGYGFYPKDQVSGYQTPAAFWFRTVDGFSIQYFKDFEVKKPDPSVWKLPSYCVNAPSCGYL</sequence>
<dbReference type="RefSeq" id="XP_002668600.1">
    <property type="nucleotide sequence ID" value="XM_002668554.1"/>
</dbReference>
<dbReference type="OrthoDB" id="9971971at2759"/>
<dbReference type="AlphaFoldDB" id="D2W4Z9"/>
<dbReference type="GeneID" id="8860637"/>
<protein>
    <submittedName>
        <fullName evidence="2">Predicted protein</fullName>
    </submittedName>
</protein>
<dbReference type="eggNOG" id="ENOG502S9S6">
    <property type="taxonomic scope" value="Eukaryota"/>
</dbReference>
<organism evidence="3">
    <name type="scientific">Naegleria gruberi</name>
    <name type="common">Amoeba</name>
    <dbReference type="NCBI Taxonomy" id="5762"/>
    <lineage>
        <taxon>Eukaryota</taxon>
        <taxon>Discoba</taxon>
        <taxon>Heterolobosea</taxon>
        <taxon>Tetramitia</taxon>
        <taxon>Eutetramitia</taxon>
        <taxon>Vahlkampfiidae</taxon>
        <taxon>Naegleria</taxon>
    </lineage>
</organism>
<gene>
    <name evidence="2" type="ORF">NAEGRDRAFT_82338</name>
</gene>
<evidence type="ECO:0000256" key="1">
    <source>
        <dbReference type="SAM" id="SignalP"/>
    </source>
</evidence>
<evidence type="ECO:0000313" key="2">
    <source>
        <dbReference type="EMBL" id="EFC35856.1"/>
    </source>
</evidence>